<keyword evidence="6" id="KW-0408">Iron</keyword>
<dbReference type="InterPro" id="IPR017927">
    <property type="entry name" value="FAD-bd_FR_type"/>
</dbReference>
<evidence type="ECO:0000256" key="6">
    <source>
        <dbReference type="ARBA" id="ARBA00023004"/>
    </source>
</evidence>
<dbReference type="PROSITE" id="PS00197">
    <property type="entry name" value="2FE2S_FER_1"/>
    <property type="match status" value="1"/>
</dbReference>
<dbReference type="SUPFAM" id="SSF54292">
    <property type="entry name" value="2Fe-2S ferredoxin-like"/>
    <property type="match status" value="1"/>
</dbReference>
<keyword evidence="5" id="KW-0560">Oxidoreductase</keyword>
<dbReference type="InterPro" id="IPR050415">
    <property type="entry name" value="MRET"/>
</dbReference>
<accession>A0A2U1SWL6</accession>
<dbReference type="GO" id="GO:0046872">
    <property type="term" value="F:metal ion binding"/>
    <property type="evidence" value="ECO:0007669"/>
    <property type="project" value="UniProtKB-KW"/>
</dbReference>
<feature type="domain" description="2Fe-2S ferredoxin-type" evidence="8">
    <location>
        <begin position="233"/>
        <end position="318"/>
    </location>
</feature>
<dbReference type="InterPro" id="IPR039261">
    <property type="entry name" value="FNR_nucleotide-bd"/>
</dbReference>
<dbReference type="CDD" id="cd00207">
    <property type="entry name" value="fer2"/>
    <property type="match status" value="1"/>
</dbReference>
<dbReference type="EMBL" id="QEEX01000002">
    <property type="protein sequence ID" value="PWB96024.1"/>
    <property type="molecule type" value="Genomic_DNA"/>
</dbReference>
<keyword evidence="2" id="KW-0285">Flavoprotein</keyword>
<evidence type="ECO:0000256" key="4">
    <source>
        <dbReference type="ARBA" id="ARBA00022723"/>
    </source>
</evidence>
<dbReference type="PRINTS" id="PR00409">
    <property type="entry name" value="PHDIOXRDTASE"/>
</dbReference>
<name>A0A2U1SWL6_9MICO</name>
<evidence type="ECO:0000256" key="2">
    <source>
        <dbReference type="ARBA" id="ARBA00022630"/>
    </source>
</evidence>
<evidence type="ECO:0000259" key="9">
    <source>
        <dbReference type="PROSITE" id="PS51384"/>
    </source>
</evidence>
<comment type="cofactor">
    <cofactor evidence="1">
        <name>FAD</name>
        <dbReference type="ChEBI" id="CHEBI:57692"/>
    </cofactor>
</comment>
<feature type="domain" description="FAD-binding FR-type" evidence="9">
    <location>
        <begin position="6"/>
        <end position="106"/>
    </location>
</feature>
<dbReference type="SUPFAM" id="SSF52343">
    <property type="entry name" value="Ferredoxin reductase-like, C-terminal NADP-linked domain"/>
    <property type="match status" value="1"/>
</dbReference>
<dbReference type="InterPro" id="IPR012675">
    <property type="entry name" value="Beta-grasp_dom_sf"/>
</dbReference>
<dbReference type="PROSITE" id="PS51384">
    <property type="entry name" value="FAD_FR"/>
    <property type="match status" value="1"/>
</dbReference>
<dbReference type="RefSeq" id="WP_108998295.1">
    <property type="nucleotide sequence ID" value="NZ_QEEX01000002.1"/>
</dbReference>
<dbReference type="PANTHER" id="PTHR47354:SF1">
    <property type="entry name" value="CARNITINE MONOOXYGENASE REDUCTASE SUBUNIT"/>
    <property type="match status" value="1"/>
</dbReference>
<protein>
    <submittedName>
        <fullName evidence="10">Oxidoreductase</fullName>
    </submittedName>
</protein>
<keyword evidence="3" id="KW-0001">2Fe-2S</keyword>
<dbReference type="Gene3D" id="3.10.20.30">
    <property type="match status" value="1"/>
</dbReference>
<dbReference type="PROSITE" id="PS51085">
    <property type="entry name" value="2FE2S_FER_2"/>
    <property type="match status" value="1"/>
</dbReference>
<keyword evidence="4" id="KW-0479">Metal-binding</keyword>
<sequence>MSDDNATTRNVIVRSMRHESDGVISLELEALEGPLPPWQPGAHVDIVVGDGTTRQYSLCGPADARTYRIGVLREPDGRGGSAHVHTSVRPGDRVELKGPRNHFALESAPVYRLVAGGIGVTPILAMAAHLEAQGSDWKLFYAGRSRSTMAFIAELEAYGDKVVFSADDEGARLDLGAVVADAPADALWYACGPSGLLAALDETLVAAGRGDNLRTELFAVPVSDEPAAATDGFSVELRASGMTLQVPSDRSILEVVTEAGIDVMHDCEEGICGSCETKVLDGEIDHRDYVLTNQEKAKGDCMMVCVSRANCPVLVLDL</sequence>
<keyword evidence="7" id="KW-0411">Iron-sulfur</keyword>
<dbReference type="InterPro" id="IPR006058">
    <property type="entry name" value="2Fe2S_fd_BS"/>
</dbReference>
<dbReference type="GO" id="GO:0016491">
    <property type="term" value="F:oxidoreductase activity"/>
    <property type="evidence" value="ECO:0007669"/>
    <property type="project" value="UniProtKB-KW"/>
</dbReference>
<evidence type="ECO:0000256" key="5">
    <source>
        <dbReference type="ARBA" id="ARBA00023002"/>
    </source>
</evidence>
<evidence type="ECO:0000259" key="8">
    <source>
        <dbReference type="PROSITE" id="PS51085"/>
    </source>
</evidence>
<evidence type="ECO:0000313" key="10">
    <source>
        <dbReference type="EMBL" id="PWB96024.1"/>
    </source>
</evidence>
<evidence type="ECO:0000256" key="7">
    <source>
        <dbReference type="ARBA" id="ARBA00023014"/>
    </source>
</evidence>
<comment type="caution">
    <text evidence="10">The sequence shown here is derived from an EMBL/GenBank/DDBJ whole genome shotgun (WGS) entry which is preliminary data.</text>
</comment>
<dbReference type="SUPFAM" id="SSF63380">
    <property type="entry name" value="Riboflavin synthase domain-like"/>
    <property type="match status" value="1"/>
</dbReference>
<dbReference type="Proteomes" id="UP000244978">
    <property type="component" value="Unassembled WGS sequence"/>
</dbReference>
<dbReference type="CDD" id="cd06185">
    <property type="entry name" value="PDR_like"/>
    <property type="match status" value="1"/>
</dbReference>
<dbReference type="PANTHER" id="PTHR47354">
    <property type="entry name" value="NADH OXIDOREDUCTASE HCR"/>
    <property type="match status" value="1"/>
</dbReference>
<dbReference type="InterPro" id="IPR001041">
    <property type="entry name" value="2Fe-2S_ferredoxin-type"/>
</dbReference>
<dbReference type="Pfam" id="PF00111">
    <property type="entry name" value="Fer2"/>
    <property type="match status" value="1"/>
</dbReference>
<dbReference type="InterPro" id="IPR017938">
    <property type="entry name" value="Riboflavin_synthase-like_b-brl"/>
</dbReference>
<keyword evidence="11" id="KW-1185">Reference proteome</keyword>
<dbReference type="InterPro" id="IPR036010">
    <property type="entry name" value="2Fe-2S_ferredoxin-like_sf"/>
</dbReference>
<reference evidence="11" key="1">
    <citation type="submission" date="2018-04" db="EMBL/GenBank/DDBJ databases">
        <authorList>
            <person name="Liu S."/>
            <person name="Wang Z."/>
            <person name="Li J."/>
        </authorList>
    </citation>
    <scope>NUCLEOTIDE SEQUENCE [LARGE SCALE GENOMIC DNA]</scope>
    <source>
        <strain evidence="11">S1194</strain>
    </source>
</reference>
<proteinExistence type="predicted"/>
<dbReference type="AlphaFoldDB" id="A0A2U1SWL6"/>
<evidence type="ECO:0000256" key="3">
    <source>
        <dbReference type="ARBA" id="ARBA00022714"/>
    </source>
</evidence>
<dbReference type="GO" id="GO:0051537">
    <property type="term" value="F:2 iron, 2 sulfur cluster binding"/>
    <property type="evidence" value="ECO:0007669"/>
    <property type="project" value="UniProtKB-KW"/>
</dbReference>
<dbReference type="Gene3D" id="3.40.50.80">
    <property type="entry name" value="Nucleotide-binding domain of ferredoxin-NADP reductase (FNR) module"/>
    <property type="match status" value="1"/>
</dbReference>
<gene>
    <name evidence="10" type="ORF">DF220_11535</name>
</gene>
<evidence type="ECO:0000313" key="11">
    <source>
        <dbReference type="Proteomes" id="UP000244978"/>
    </source>
</evidence>
<organism evidence="10 11">
    <name type="scientific">Homoserinimonas hongtaonis</name>
    <dbReference type="NCBI Taxonomy" id="2079791"/>
    <lineage>
        <taxon>Bacteria</taxon>
        <taxon>Bacillati</taxon>
        <taxon>Actinomycetota</taxon>
        <taxon>Actinomycetes</taxon>
        <taxon>Micrococcales</taxon>
        <taxon>Microbacteriaceae</taxon>
        <taxon>Homoserinimonas</taxon>
    </lineage>
</organism>
<dbReference type="Gene3D" id="2.40.30.10">
    <property type="entry name" value="Translation factors"/>
    <property type="match status" value="1"/>
</dbReference>
<evidence type="ECO:0000256" key="1">
    <source>
        <dbReference type="ARBA" id="ARBA00001974"/>
    </source>
</evidence>